<dbReference type="EMBL" id="NKHU02000179">
    <property type="protein sequence ID" value="RHZ49381.1"/>
    <property type="molecule type" value="Genomic_DNA"/>
</dbReference>
<dbReference type="Proteomes" id="UP000215305">
    <property type="component" value="Unassembled WGS sequence"/>
</dbReference>
<name>A0A397GEK9_ASPTH</name>
<dbReference type="AlphaFoldDB" id="A0A397GEK9"/>
<evidence type="ECO:0000313" key="1">
    <source>
        <dbReference type="EMBL" id="RHZ49381.1"/>
    </source>
</evidence>
<reference evidence="1" key="1">
    <citation type="submission" date="2018-08" db="EMBL/GenBank/DDBJ databases">
        <title>Draft genome sequence of azole-resistant Aspergillus thermomutatus (Neosartorya pseudofischeri) strain HMR AF 39, isolated from a human nasal aspirate.</title>
        <authorList>
            <person name="Parent-Michaud M."/>
            <person name="Dufresne P.J."/>
            <person name="Fournier E."/>
            <person name="Martineau C."/>
            <person name="Moreira S."/>
            <person name="Perkins V."/>
            <person name="De Repentigny L."/>
            <person name="Dufresne S.F."/>
        </authorList>
    </citation>
    <scope>NUCLEOTIDE SEQUENCE [LARGE SCALE GENOMIC DNA]</scope>
    <source>
        <strain evidence="1">HMR AF 39</strain>
    </source>
</reference>
<dbReference type="OrthoDB" id="190201at2759"/>
<dbReference type="VEuPathDB" id="FungiDB:CDV56_101698"/>
<organism evidence="1 2">
    <name type="scientific">Aspergillus thermomutatus</name>
    <name type="common">Neosartorya pseudofischeri</name>
    <dbReference type="NCBI Taxonomy" id="41047"/>
    <lineage>
        <taxon>Eukaryota</taxon>
        <taxon>Fungi</taxon>
        <taxon>Dikarya</taxon>
        <taxon>Ascomycota</taxon>
        <taxon>Pezizomycotina</taxon>
        <taxon>Eurotiomycetes</taxon>
        <taxon>Eurotiomycetidae</taxon>
        <taxon>Eurotiales</taxon>
        <taxon>Aspergillaceae</taxon>
        <taxon>Aspergillus</taxon>
        <taxon>Aspergillus subgen. Fumigati</taxon>
    </lineage>
</organism>
<keyword evidence="2" id="KW-1185">Reference proteome</keyword>
<evidence type="ECO:0000313" key="2">
    <source>
        <dbReference type="Proteomes" id="UP000215305"/>
    </source>
</evidence>
<sequence length="166" mass="18516">MGLTALMLAHAEPARILSFISIKGNLAPEDCFLSRQIFTHPGDSDEEFLAHFIERTRRRHRSGTGCMLLVYLLESMLGLSEASSLPWWSCRIRNAEGEVLGASVSEDVHVWRAEPWLVVSWGVEGGGGWVSGDSVQWAFSYVFESPGDVEADFRVFGEGLIDYTLY</sequence>
<proteinExistence type="predicted"/>
<accession>A0A397GEK9</accession>
<dbReference type="GeneID" id="38123672"/>
<comment type="caution">
    <text evidence="1">The sequence shown here is derived from an EMBL/GenBank/DDBJ whole genome shotgun (WGS) entry which is preliminary data.</text>
</comment>
<dbReference type="RefSeq" id="XP_026612314.1">
    <property type="nucleotide sequence ID" value="XM_026755317.1"/>
</dbReference>
<gene>
    <name evidence="1" type="ORF">CDV56_101698</name>
</gene>
<dbReference type="STRING" id="41047.A0A397GEK9"/>
<protein>
    <submittedName>
        <fullName evidence="1">Uncharacterized protein</fullName>
    </submittedName>
</protein>